<dbReference type="FunFam" id="2.170.130.10:FF:000024">
    <property type="entry name" value="Outer membrane protein"/>
    <property type="match status" value="1"/>
</dbReference>
<dbReference type="AlphaFoldDB" id="A0A139KNM2"/>
<dbReference type="InterPro" id="IPR039426">
    <property type="entry name" value="TonB-dep_rcpt-like"/>
</dbReference>
<dbReference type="PROSITE" id="PS52016">
    <property type="entry name" value="TONB_DEPENDENT_REC_3"/>
    <property type="match status" value="1"/>
</dbReference>
<keyword evidence="5 9" id="KW-0798">TonB box</keyword>
<dbReference type="NCBIfam" id="TIGR04056">
    <property type="entry name" value="OMP_RagA_SusC"/>
    <property type="match status" value="1"/>
</dbReference>
<dbReference type="PATRIC" id="fig|329854.7.peg.5159"/>
<dbReference type="SUPFAM" id="SSF56935">
    <property type="entry name" value="Porins"/>
    <property type="match status" value="1"/>
</dbReference>
<dbReference type="InterPro" id="IPR012910">
    <property type="entry name" value="Plug_dom"/>
</dbReference>
<evidence type="ECO:0000256" key="3">
    <source>
        <dbReference type="ARBA" id="ARBA00022452"/>
    </source>
</evidence>
<evidence type="ECO:0000256" key="2">
    <source>
        <dbReference type="ARBA" id="ARBA00022448"/>
    </source>
</evidence>
<dbReference type="GO" id="GO:0009279">
    <property type="term" value="C:cell outer membrane"/>
    <property type="evidence" value="ECO:0007669"/>
    <property type="project" value="UniProtKB-SubCell"/>
</dbReference>
<accession>A0A139KNM2</accession>
<dbReference type="Gene3D" id="2.170.130.10">
    <property type="entry name" value="TonB-dependent receptor, plug domain"/>
    <property type="match status" value="1"/>
</dbReference>
<dbReference type="Gene3D" id="2.60.40.1120">
    <property type="entry name" value="Carboxypeptidase-like, regulatory domain"/>
    <property type="match status" value="1"/>
</dbReference>
<dbReference type="Proteomes" id="UP000070319">
    <property type="component" value="Unassembled WGS sequence"/>
</dbReference>
<keyword evidence="3 8" id="KW-1134">Transmembrane beta strand</keyword>
<comment type="caution">
    <text evidence="12">The sequence shown here is derived from an EMBL/GenBank/DDBJ whole genome shotgun (WGS) entry which is preliminary data.</text>
</comment>
<dbReference type="Pfam" id="PF07715">
    <property type="entry name" value="Plug"/>
    <property type="match status" value="1"/>
</dbReference>
<evidence type="ECO:0000256" key="7">
    <source>
        <dbReference type="ARBA" id="ARBA00023237"/>
    </source>
</evidence>
<dbReference type="Pfam" id="PF00593">
    <property type="entry name" value="TonB_dep_Rec_b-barrel"/>
    <property type="match status" value="1"/>
</dbReference>
<dbReference type="EMBL" id="LTDF01000176">
    <property type="protein sequence ID" value="KXT40789.1"/>
    <property type="molecule type" value="Genomic_DNA"/>
</dbReference>
<gene>
    <name evidence="12" type="ORF">HMPREF2531_05087</name>
</gene>
<evidence type="ECO:0000256" key="9">
    <source>
        <dbReference type="RuleBase" id="RU003357"/>
    </source>
</evidence>
<comment type="subcellular location">
    <subcellularLocation>
        <location evidence="1 8">Cell outer membrane</location>
        <topology evidence="1 8">Multi-pass membrane protein</topology>
    </subcellularLocation>
</comment>
<keyword evidence="2 8" id="KW-0813">Transport</keyword>
<protein>
    <submittedName>
        <fullName evidence="12">TonB-dependent receptor plug domain protein</fullName>
    </submittedName>
</protein>
<dbReference type="InterPro" id="IPR000531">
    <property type="entry name" value="Beta-barrel_TonB"/>
</dbReference>
<dbReference type="FunFam" id="2.60.40.1120:FF:000003">
    <property type="entry name" value="Outer membrane protein Omp121"/>
    <property type="match status" value="1"/>
</dbReference>
<dbReference type="SUPFAM" id="SSF49464">
    <property type="entry name" value="Carboxypeptidase regulatory domain-like"/>
    <property type="match status" value="1"/>
</dbReference>
<keyword evidence="4 8" id="KW-0812">Transmembrane</keyword>
<feature type="domain" description="TonB-dependent receptor plug" evidence="11">
    <location>
        <begin position="181"/>
        <end position="288"/>
    </location>
</feature>
<evidence type="ECO:0000256" key="5">
    <source>
        <dbReference type="ARBA" id="ARBA00023077"/>
    </source>
</evidence>
<evidence type="ECO:0000313" key="13">
    <source>
        <dbReference type="Proteomes" id="UP000070319"/>
    </source>
</evidence>
<dbReference type="InterPro" id="IPR023997">
    <property type="entry name" value="TonB-dep_OMP_SusC/RagA_CS"/>
</dbReference>
<dbReference type="InterPro" id="IPR008969">
    <property type="entry name" value="CarboxyPept-like_regulatory"/>
</dbReference>
<evidence type="ECO:0000256" key="8">
    <source>
        <dbReference type="PROSITE-ProRule" id="PRU01360"/>
    </source>
</evidence>
<name>A0A139KNM2_9BACE</name>
<dbReference type="InterPro" id="IPR023996">
    <property type="entry name" value="TonB-dep_OMP_SusC/RagA"/>
</dbReference>
<evidence type="ECO:0000259" key="11">
    <source>
        <dbReference type="Pfam" id="PF07715"/>
    </source>
</evidence>
<evidence type="ECO:0000256" key="4">
    <source>
        <dbReference type="ARBA" id="ARBA00022692"/>
    </source>
</evidence>
<evidence type="ECO:0000259" key="10">
    <source>
        <dbReference type="Pfam" id="PF00593"/>
    </source>
</evidence>
<dbReference type="NCBIfam" id="TIGR04057">
    <property type="entry name" value="SusC_RagA_signa"/>
    <property type="match status" value="1"/>
</dbReference>
<dbReference type="Pfam" id="PF13715">
    <property type="entry name" value="CarbopepD_reg_2"/>
    <property type="match status" value="1"/>
</dbReference>
<keyword evidence="12" id="KW-0675">Receptor</keyword>
<evidence type="ECO:0000256" key="6">
    <source>
        <dbReference type="ARBA" id="ARBA00023136"/>
    </source>
</evidence>
<dbReference type="Gene3D" id="2.40.170.20">
    <property type="entry name" value="TonB-dependent receptor, beta-barrel domain"/>
    <property type="match status" value="1"/>
</dbReference>
<evidence type="ECO:0000313" key="12">
    <source>
        <dbReference type="EMBL" id="KXT40789.1"/>
    </source>
</evidence>
<dbReference type="InterPro" id="IPR037066">
    <property type="entry name" value="Plug_dom_sf"/>
</dbReference>
<organism evidence="12">
    <name type="scientific">Bacteroides intestinalis</name>
    <dbReference type="NCBI Taxonomy" id="329854"/>
    <lineage>
        <taxon>Bacteria</taxon>
        <taxon>Pseudomonadati</taxon>
        <taxon>Bacteroidota</taxon>
        <taxon>Bacteroidia</taxon>
        <taxon>Bacteroidales</taxon>
        <taxon>Bacteroidaceae</taxon>
        <taxon>Bacteroides</taxon>
    </lineage>
</organism>
<keyword evidence="7 8" id="KW-0998">Cell outer membrane</keyword>
<comment type="similarity">
    <text evidence="8 9">Belongs to the TonB-dependent receptor family.</text>
</comment>
<keyword evidence="6 8" id="KW-0472">Membrane</keyword>
<evidence type="ECO:0000256" key="1">
    <source>
        <dbReference type="ARBA" id="ARBA00004571"/>
    </source>
</evidence>
<sequence length="1141" mass="126785">MNNLPFYLICLSLLFQQVNLTFASLSFQKSNAGIINLIFILKRKTMKSDSFRNNRKALAALLLCSSFITGCPLAVMAEGNETNLEVVQQQIKVSGVVKDAMGEPVIGASIQEKGTSNGIITDINGNFSLSVNQGATLVISYIGFKTQEIPVVAGKILDVTLKEDTEMLEEVVVVGFGTQKKVNLTGSVGIATAKEIESRPVTSATQALQGLVPGLKITTSSGQLEKDMSISVRGTGTIGSGSNSSPLILIDGMVGDINTVNPQDIENISVLKDAAASSIYGSRAPFGVILVTTKRGKEGKVSVNYNNSFRVSSPINMPKSMDSYSFAVMMNYADANQGVKGAYSDETMQKMIDFQNGKFTNGEVGLDAKSETAWQDRWTQGYANTDIWDAMYKDHVFSQEHNISVTGGSEKMSYYASFNYLDQGGLLNFGKENLQRFNTTAKINGTLTKWLKFNYSTRFTRNDICRPTSFTDSYYDGLGRSNWPNMPIYDQNGHINHDNPRALAEGGQRTQQTDRHYHQAAFIIEPVKNWITNIEFNYSIKEESTKAATLPAYNYDPQGNKIVTNKDSSLKENDQKENYLNLNVYSSYTHTFADKHNFKFMGGFQAEEFKLHYFDVTKYGLYVEDEDFWEFDLTSGLSGKGEEKTTGVNGYSREWATAGFFGRLNYDFMGRYLLEVNMRYDGTSRFRRGSRWQLSPSFSAGWNIAQEKFFAPATSVVDQLKLRFSYGQLGNQNTSSYYPTYRVMSLGAANGAWIQNGMQPNTASVGGLISEALTWETVRTWDIGLDWGLLNNRLTGSADYFVRYTKNMVGPANQMPNTLGIEVPNTNNCDLQTRGWEVALSWKDRLNNGLNYGVTVSLSDQVTYIDSYPGNKTGSISTYMAGKKTGLIWGFETVGIAKTQEEMDNHIASLPKGGQDAIGSQWAAGDIMYKDLNGDGKISKGASTWDDHGDLKILGDSNPHYFYGIDLTANYKGFDFRCFLQGVLKHDFWPGESSYFWGVRGGYSKWYTIGLEQHNDYFRDQPIGLAGYELPVNLDSYYPRPITSKDSDKTSFGAKNQEKQSRYMQNAGYMRLKNLQLGYSLPKSVVEKVGISNCRVFVSGENLLTFTSLSSIFDPETCVGGWGGNAYPLSSTWSFGLSVTF</sequence>
<proteinExistence type="inferred from homology"/>
<feature type="domain" description="TonB-dependent receptor-like beta-barrel" evidence="10">
    <location>
        <begin position="479"/>
        <end position="935"/>
    </location>
</feature>
<dbReference type="InterPro" id="IPR036942">
    <property type="entry name" value="Beta-barrel_TonB_sf"/>
</dbReference>
<reference evidence="12 13" key="1">
    <citation type="submission" date="2016-02" db="EMBL/GenBank/DDBJ databases">
        <authorList>
            <person name="Wen L."/>
            <person name="He K."/>
            <person name="Yang H."/>
        </authorList>
    </citation>
    <scope>NUCLEOTIDE SEQUENCE [LARGE SCALE GENOMIC DNA]</scope>
    <source>
        <strain evidence="12 13">KLE1704</strain>
    </source>
</reference>